<protein>
    <recommendedName>
        <fullName evidence="3">PGF-CTERM sorting domain-containing protein</fullName>
    </recommendedName>
</protein>
<proteinExistence type="predicted"/>
<evidence type="ECO:0000313" key="1">
    <source>
        <dbReference type="EMBL" id="MFC3478990.1"/>
    </source>
</evidence>
<organism evidence="1 2">
    <name type="scientific">Halobacterium litoreum</name>
    <dbReference type="NCBI Taxonomy" id="2039234"/>
    <lineage>
        <taxon>Archaea</taxon>
        <taxon>Methanobacteriati</taxon>
        <taxon>Methanobacteriota</taxon>
        <taxon>Stenosarchaea group</taxon>
        <taxon>Halobacteria</taxon>
        <taxon>Halobacteriales</taxon>
        <taxon>Halobacteriaceae</taxon>
        <taxon>Halobacterium</taxon>
    </lineage>
</organism>
<evidence type="ECO:0000313" key="2">
    <source>
        <dbReference type="Proteomes" id="UP001595660"/>
    </source>
</evidence>
<comment type="caution">
    <text evidence="1">The sequence shown here is derived from an EMBL/GenBank/DDBJ whole genome shotgun (WGS) entry which is preliminary data.</text>
</comment>
<dbReference type="RefSeq" id="WP_232569387.1">
    <property type="nucleotide sequence ID" value="NZ_CP089466.1"/>
</dbReference>
<accession>A0ABD5NIH1</accession>
<dbReference type="Proteomes" id="UP001595660">
    <property type="component" value="Unassembled WGS sequence"/>
</dbReference>
<name>A0ABD5NIH1_9EURY</name>
<gene>
    <name evidence="1" type="ORF">ACFOKC_14760</name>
</gene>
<reference evidence="1 2" key="1">
    <citation type="journal article" date="2019" name="Int. J. Syst. Evol. Microbiol.">
        <title>The Global Catalogue of Microorganisms (GCM) 10K type strain sequencing project: providing services to taxonomists for standard genome sequencing and annotation.</title>
        <authorList>
            <consortium name="The Broad Institute Genomics Platform"/>
            <consortium name="The Broad Institute Genome Sequencing Center for Infectious Disease"/>
            <person name="Wu L."/>
            <person name="Ma J."/>
        </authorList>
    </citation>
    <scope>NUCLEOTIDE SEQUENCE [LARGE SCALE GENOMIC DNA]</scope>
    <source>
        <strain evidence="1 2">CGMCC 1.12562</strain>
    </source>
</reference>
<sequence length="260" mass="27868">MARIRTASVAAVAVAVALAVPAATAGVADSAPAERAGLDLEITTPQTDEPVEEIAEGGQPLELEIAYTDLGAGTHRIEIVEDDVLFDDALLTTTVTGSSGTTTVTLSRERLWNVLGGDVERTFDVVARTGDLQSETHRLTRVSQATYLRGVPDRVAPNEEITVTFYGWTEDPTASVYLDEDDPPTNVELVGEDEQIRYRDVSVTSNYFEGTFTFTPSDYLAEEADGIVEVQARGESSVPIGRIEYIRVVADANAAVNATA</sequence>
<dbReference type="EMBL" id="JBHRWN010000002">
    <property type="protein sequence ID" value="MFC3478990.1"/>
    <property type="molecule type" value="Genomic_DNA"/>
</dbReference>
<keyword evidence="2" id="KW-1185">Reference proteome</keyword>
<dbReference type="GeneID" id="69117996"/>
<evidence type="ECO:0008006" key="3">
    <source>
        <dbReference type="Google" id="ProtNLM"/>
    </source>
</evidence>
<dbReference type="AlphaFoldDB" id="A0ABD5NIH1"/>